<dbReference type="WBParaSite" id="Pan_g12095.t1">
    <property type="protein sequence ID" value="Pan_g12095.t1"/>
    <property type="gene ID" value="Pan_g12095"/>
</dbReference>
<sequence>MIAAFIALVFVTAATANPIVAKSCSFPNGTDVGLHYYNCDGNQAMKINNATIFTQDGAPMYPIDPRKPMYLELDALNNGIVYTDNKVKVKILDYGTSWLSSDCAWNEIPTFGLLDGLDGCDYAHNCPLQTGKLDLRLPLDFSQYAAIVNVLAGNRPYQLEVRMFDNNPGSQQEEIACVITQLRFSE</sequence>
<name>A0A7E4URW7_PANRE</name>
<keyword evidence="1" id="KW-0732">Signal</keyword>
<feature type="chain" id="PRO_5028874206" evidence="1">
    <location>
        <begin position="17"/>
        <end position="186"/>
    </location>
</feature>
<reference evidence="3" key="2">
    <citation type="submission" date="2020-10" db="UniProtKB">
        <authorList>
            <consortium name="WormBaseParasite"/>
        </authorList>
    </citation>
    <scope>IDENTIFICATION</scope>
</reference>
<evidence type="ECO:0000313" key="3">
    <source>
        <dbReference type="WBParaSite" id="Pan_g12095.t1"/>
    </source>
</evidence>
<protein>
    <submittedName>
        <fullName evidence="3">ML domain-containing protein</fullName>
    </submittedName>
</protein>
<organism evidence="2 3">
    <name type="scientific">Panagrellus redivivus</name>
    <name type="common">Microworm</name>
    <dbReference type="NCBI Taxonomy" id="6233"/>
    <lineage>
        <taxon>Eukaryota</taxon>
        <taxon>Metazoa</taxon>
        <taxon>Ecdysozoa</taxon>
        <taxon>Nematoda</taxon>
        <taxon>Chromadorea</taxon>
        <taxon>Rhabditida</taxon>
        <taxon>Tylenchina</taxon>
        <taxon>Panagrolaimomorpha</taxon>
        <taxon>Panagrolaimoidea</taxon>
        <taxon>Panagrolaimidae</taxon>
        <taxon>Panagrellus</taxon>
    </lineage>
</organism>
<feature type="signal peptide" evidence="1">
    <location>
        <begin position="1"/>
        <end position="16"/>
    </location>
</feature>
<dbReference type="PANTHER" id="PTHR35573:SF3">
    <property type="entry name" value="ML DOMAIN-CONTAINING PROTEIN"/>
    <property type="match status" value="1"/>
</dbReference>
<evidence type="ECO:0000313" key="2">
    <source>
        <dbReference type="Proteomes" id="UP000492821"/>
    </source>
</evidence>
<dbReference type="PANTHER" id="PTHR35573">
    <property type="entry name" value="PROTEIN CBG22129"/>
    <property type="match status" value="1"/>
</dbReference>
<reference evidence="2" key="1">
    <citation type="journal article" date="2013" name="Genetics">
        <title>The draft genome and transcriptome of Panagrellus redivivus are shaped by the harsh demands of a free-living lifestyle.</title>
        <authorList>
            <person name="Srinivasan J."/>
            <person name="Dillman A.R."/>
            <person name="Macchietto M.G."/>
            <person name="Heikkinen L."/>
            <person name="Lakso M."/>
            <person name="Fracchia K.M."/>
            <person name="Antoshechkin I."/>
            <person name="Mortazavi A."/>
            <person name="Wong G."/>
            <person name="Sternberg P.W."/>
        </authorList>
    </citation>
    <scope>NUCLEOTIDE SEQUENCE [LARGE SCALE GENOMIC DNA]</scope>
    <source>
        <strain evidence="2">MT8872</strain>
    </source>
</reference>
<accession>A0A7E4URW7</accession>
<proteinExistence type="predicted"/>
<dbReference type="Proteomes" id="UP000492821">
    <property type="component" value="Unassembled WGS sequence"/>
</dbReference>
<keyword evidence="2" id="KW-1185">Reference proteome</keyword>
<dbReference type="AlphaFoldDB" id="A0A7E4URW7"/>
<evidence type="ECO:0000256" key="1">
    <source>
        <dbReference type="SAM" id="SignalP"/>
    </source>
</evidence>